<dbReference type="RefSeq" id="WP_380556637.1">
    <property type="nucleotide sequence ID" value="NZ_JBHEZY010000012.1"/>
</dbReference>
<dbReference type="Proteomes" id="UP001592530">
    <property type="component" value="Unassembled WGS sequence"/>
</dbReference>
<comment type="caution">
    <text evidence="1">The sequence shown here is derived from an EMBL/GenBank/DDBJ whole genome shotgun (WGS) entry which is preliminary data.</text>
</comment>
<gene>
    <name evidence="1" type="ORF">ACEZDB_26855</name>
</gene>
<evidence type="ECO:0000313" key="1">
    <source>
        <dbReference type="EMBL" id="MFC1434264.1"/>
    </source>
</evidence>
<evidence type="ECO:0000313" key="2">
    <source>
        <dbReference type="Proteomes" id="UP001592530"/>
    </source>
</evidence>
<sequence>MDLNSSSLEIPDPGPFSFLHLPGDPAFEAFLDHFEAEIRADERRRCEAEDITRWDPIRQMLAREQRYFRQLSPDELHDLRQRAYQVTEAHWAQWHPQITEISA</sequence>
<accession>A0ABV6X8R7</accession>
<protein>
    <submittedName>
        <fullName evidence="1">Uncharacterized protein</fullName>
    </submittedName>
</protein>
<name>A0ABV6X8R7_9ACTN</name>
<reference evidence="1 2" key="1">
    <citation type="submission" date="2024-09" db="EMBL/GenBank/DDBJ databases">
        <authorList>
            <person name="Lee S.D."/>
        </authorList>
    </citation>
    <scope>NUCLEOTIDE SEQUENCE [LARGE SCALE GENOMIC DNA]</scope>
    <source>
        <strain evidence="1 2">N1-3</strain>
    </source>
</reference>
<proteinExistence type="predicted"/>
<dbReference type="EMBL" id="JBHEZY010000012">
    <property type="protein sequence ID" value="MFC1434264.1"/>
    <property type="molecule type" value="Genomic_DNA"/>
</dbReference>
<organism evidence="1 2">
    <name type="scientific">Streptacidiphilus alkalitolerans</name>
    <dbReference type="NCBI Taxonomy" id="3342712"/>
    <lineage>
        <taxon>Bacteria</taxon>
        <taxon>Bacillati</taxon>
        <taxon>Actinomycetota</taxon>
        <taxon>Actinomycetes</taxon>
        <taxon>Kitasatosporales</taxon>
        <taxon>Streptomycetaceae</taxon>
        <taxon>Streptacidiphilus</taxon>
    </lineage>
</organism>